<reference evidence="2 3" key="1">
    <citation type="journal article" date="2018" name="Mol. Biol. Evol.">
        <title>Broad Genomic Sampling Reveals a Smut Pathogenic Ancestry of the Fungal Clade Ustilaginomycotina.</title>
        <authorList>
            <person name="Kijpornyongpan T."/>
            <person name="Mondo S.J."/>
            <person name="Barry K."/>
            <person name="Sandor L."/>
            <person name="Lee J."/>
            <person name="Lipzen A."/>
            <person name="Pangilinan J."/>
            <person name="LaButti K."/>
            <person name="Hainaut M."/>
            <person name="Henrissat B."/>
            <person name="Grigoriev I.V."/>
            <person name="Spatafora J.W."/>
            <person name="Aime M.C."/>
        </authorList>
    </citation>
    <scope>NUCLEOTIDE SEQUENCE [LARGE SCALE GENOMIC DNA]</scope>
    <source>
        <strain evidence="2 3">MCA 3645</strain>
    </source>
</reference>
<dbReference type="Proteomes" id="UP000246740">
    <property type="component" value="Unassembled WGS sequence"/>
</dbReference>
<evidence type="ECO:0000313" key="3">
    <source>
        <dbReference type="Proteomes" id="UP000246740"/>
    </source>
</evidence>
<name>A0A317XRI7_9BASI</name>
<dbReference type="AlphaFoldDB" id="A0A317XRI7"/>
<evidence type="ECO:0000256" key="1">
    <source>
        <dbReference type="SAM" id="MobiDB-lite"/>
    </source>
</evidence>
<protein>
    <submittedName>
        <fullName evidence="2">Uncharacterized protein</fullName>
    </submittedName>
</protein>
<gene>
    <name evidence="2" type="ORF">BCV70DRAFT_205547</name>
</gene>
<organism evidence="2 3">
    <name type="scientific">Testicularia cyperi</name>
    <dbReference type="NCBI Taxonomy" id="1882483"/>
    <lineage>
        <taxon>Eukaryota</taxon>
        <taxon>Fungi</taxon>
        <taxon>Dikarya</taxon>
        <taxon>Basidiomycota</taxon>
        <taxon>Ustilaginomycotina</taxon>
        <taxon>Ustilaginomycetes</taxon>
        <taxon>Ustilaginales</taxon>
        <taxon>Anthracoideaceae</taxon>
        <taxon>Testicularia</taxon>
    </lineage>
</organism>
<sequence length="182" mass="21023">MSTTNNAPRTSYDLGAQPGPNKYLLVRYLSPPDYPKEKVSELREISLVYKDRHTARKLVRRWARSQEPPVDPAGYELCLSEERLAAAVDPDRRVYTYGLKGDNKLVWVRRKVSLPDPATPSNLSDIVRQTQERLPKRRRTSSRLIFFSDDEESEEEALSAHPEYIKDWSDQELRRAESQCGS</sequence>
<evidence type="ECO:0000313" key="2">
    <source>
        <dbReference type="EMBL" id="PWZ00915.1"/>
    </source>
</evidence>
<accession>A0A317XRI7</accession>
<keyword evidence="3" id="KW-1185">Reference proteome</keyword>
<proteinExistence type="predicted"/>
<feature type="region of interest" description="Disordered" evidence="1">
    <location>
        <begin position="1"/>
        <end position="20"/>
    </location>
</feature>
<dbReference type="InParanoid" id="A0A317XRI7"/>
<dbReference type="EMBL" id="KZ819191">
    <property type="protein sequence ID" value="PWZ00915.1"/>
    <property type="molecule type" value="Genomic_DNA"/>
</dbReference>